<protein>
    <submittedName>
        <fullName evidence="2">Alpha/beta hydrolase</fullName>
    </submittedName>
</protein>
<keyword evidence="3" id="KW-1185">Reference proteome</keyword>
<comment type="caution">
    <text evidence="2">The sequence shown here is derived from an EMBL/GenBank/DDBJ whole genome shotgun (WGS) entry which is preliminary data.</text>
</comment>
<dbReference type="InterPro" id="IPR017208">
    <property type="entry name" value="UCP037442_abhydr"/>
</dbReference>
<dbReference type="GO" id="GO:0016787">
    <property type="term" value="F:hydrolase activity"/>
    <property type="evidence" value="ECO:0007669"/>
    <property type="project" value="UniProtKB-KW"/>
</dbReference>
<dbReference type="AlphaFoldDB" id="A0AAE3B5B8"/>
<dbReference type="Gene3D" id="3.40.50.1820">
    <property type="entry name" value="alpha/beta hydrolase"/>
    <property type="match status" value="1"/>
</dbReference>
<gene>
    <name evidence="2" type="ORF">JQV55_06330</name>
</gene>
<dbReference type="Proteomes" id="UP000732193">
    <property type="component" value="Unassembled WGS sequence"/>
</dbReference>
<dbReference type="PIRSF" id="PIRSF037442">
    <property type="entry name" value="UCP037442_abhydr"/>
    <property type="match status" value="1"/>
</dbReference>
<dbReference type="InterPro" id="IPR022742">
    <property type="entry name" value="Hydrolase_4"/>
</dbReference>
<dbReference type="Pfam" id="PF12146">
    <property type="entry name" value="Hydrolase_4"/>
    <property type="match status" value="1"/>
</dbReference>
<reference evidence="2 3" key="1">
    <citation type="submission" date="2021-01" db="EMBL/GenBank/DDBJ databases">
        <title>Diatom-associated Roseobacters Show Island Model of Population Structure.</title>
        <authorList>
            <person name="Qu L."/>
            <person name="Feng X."/>
            <person name="Chen Y."/>
            <person name="Li L."/>
            <person name="Wang X."/>
            <person name="Hu Z."/>
            <person name="Wang H."/>
            <person name="Luo H."/>
        </authorList>
    </citation>
    <scope>NUCLEOTIDE SEQUENCE [LARGE SCALE GENOMIC DNA]</scope>
    <source>
        <strain evidence="2 3">TR60-84</strain>
    </source>
</reference>
<feature type="domain" description="Serine aminopeptidase S33" evidence="1">
    <location>
        <begin position="29"/>
        <end position="146"/>
    </location>
</feature>
<keyword evidence="2" id="KW-0378">Hydrolase</keyword>
<dbReference type="RefSeq" id="WP_203241596.1">
    <property type="nucleotide sequence ID" value="NZ_JAFBRH010000001.1"/>
</dbReference>
<dbReference type="SUPFAM" id="SSF53474">
    <property type="entry name" value="alpha/beta-Hydrolases"/>
    <property type="match status" value="1"/>
</dbReference>
<dbReference type="EMBL" id="JAFBRM010000001">
    <property type="protein sequence ID" value="MBM1713172.1"/>
    <property type="molecule type" value="Genomic_DNA"/>
</dbReference>
<evidence type="ECO:0000259" key="1">
    <source>
        <dbReference type="Pfam" id="PF12146"/>
    </source>
</evidence>
<dbReference type="InterPro" id="IPR029058">
    <property type="entry name" value="AB_hydrolase_fold"/>
</dbReference>
<organism evidence="2 3">
    <name type="scientific">Sulfitobacter geojensis</name>
    <dbReference type="NCBI Taxonomy" id="1342299"/>
    <lineage>
        <taxon>Bacteria</taxon>
        <taxon>Pseudomonadati</taxon>
        <taxon>Pseudomonadota</taxon>
        <taxon>Alphaproteobacteria</taxon>
        <taxon>Rhodobacterales</taxon>
        <taxon>Roseobacteraceae</taxon>
        <taxon>Sulfitobacter</taxon>
    </lineage>
</organism>
<proteinExistence type="predicted"/>
<evidence type="ECO:0000313" key="3">
    <source>
        <dbReference type="Proteomes" id="UP000732193"/>
    </source>
</evidence>
<evidence type="ECO:0000313" key="2">
    <source>
        <dbReference type="EMBL" id="MBM1713172.1"/>
    </source>
</evidence>
<name>A0AAE3B5B8_9RHOB</name>
<accession>A0AAE3B5B8</accession>
<sequence length="295" mass="32537">MTEGVSTKTIRITASDGWELAADIHSSAEPTVAILISAGTGFPRQFYNSIATYLAARGAIVLTYDYRGIGGSAGDHLAASGIEYSDWGRFDAAAALDALERAVPGLPLTHLCHSVGGHFIGLMANQSKITRHAFVSVGTGFFGGHHLRNIPSELYFWWGLGSYSLFRYGYIKPVGGWQGEPLPPKLFKTWRRWSHRRSYFRPDLARSLAPHQYDKVTAPIRSWIFPDDPIATPSTAADLLECYPAAPHEVILRKPSDVGVTRIGHEGALRKGREALWAEFWDWLSTSPQTVPTKN</sequence>